<dbReference type="STRING" id="1121395.SAMN02745215_05209"/>
<dbReference type="Gene3D" id="2.20.130.10">
    <property type="entry name" value="CAC2371-like domains"/>
    <property type="match status" value="1"/>
</dbReference>
<keyword evidence="1 3" id="KW-0808">Transferase</keyword>
<dbReference type="EMBL" id="FRDN01000023">
    <property type="protein sequence ID" value="SHN88204.1"/>
    <property type="molecule type" value="Genomic_DNA"/>
</dbReference>
<dbReference type="InterPro" id="IPR041698">
    <property type="entry name" value="Methyltransf_25"/>
</dbReference>
<feature type="domain" description="Methyltransferase" evidence="2">
    <location>
        <begin position="40"/>
        <end position="139"/>
    </location>
</feature>
<protein>
    <submittedName>
        <fullName evidence="3">Methyltransferase domain-containing protein</fullName>
    </submittedName>
</protein>
<dbReference type="CDD" id="cd02440">
    <property type="entry name" value="AdoMet_MTases"/>
    <property type="match status" value="1"/>
</dbReference>
<keyword evidence="3" id="KW-0489">Methyltransferase</keyword>
<dbReference type="PANTHER" id="PTHR43861">
    <property type="entry name" value="TRANS-ACONITATE 2-METHYLTRANSFERASE-RELATED"/>
    <property type="match status" value="1"/>
</dbReference>
<sequence length="258" mass="29235">MDQVNAYRNSAHLYDLDQRDLVTADVPFYLEYASGFGGGILELGCGTGRIAIPLAEAGHDITALDLSEDMLAVLSAKLTNVAAGTKKKLALVQGNMADFSLWRTFDMIIAPFRAFQVLTRAEDINGCLACMREHLNDGGIVIINVFRPFGTLDESWCYPETVQWERWDDATGSKVVKKHWGQRIDIENQIIYPGFAYEVMANNGVVERFADNLALKYYYYEQLTKLLQDAGFRIREEYGWYDKSPIENGRELIFVCTR</sequence>
<dbReference type="GO" id="GO:0032259">
    <property type="term" value="P:methylation"/>
    <property type="evidence" value="ECO:0007669"/>
    <property type="project" value="UniProtKB-KW"/>
</dbReference>
<dbReference type="RefSeq" id="WP_242954770.1">
    <property type="nucleotide sequence ID" value="NZ_FRDN01000023.1"/>
</dbReference>
<name>A0A1M7UZ21_9FIRM</name>
<accession>A0A1M7UZ21</accession>
<proteinExistence type="predicted"/>
<evidence type="ECO:0000313" key="4">
    <source>
        <dbReference type="Proteomes" id="UP000184010"/>
    </source>
</evidence>
<evidence type="ECO:0000313" key="3">
    <source>
        <dbReference type="EMBL" id="SHN88204.1"/>
    </source>
</evidence>
<dbReference type="Proteomes" id="UP000184010">
    <property type="component" value="Unassembled WGS sequence"/>
</dbReference>
<reference evidence="4" key="1">
    <citation type="submission" date="2016-12" db="EMBL/GenBank/DDBJ databases">
        <authorList>
            <person name="Varghese N."/>
            <person name="Submissions S."/>
        </authorList>
    </citation>
    <scope>NUCLEOTIDE SEQUENCE [LARGE SCALE GENOMIC DNA]</scope>
    <source>
        <strain evidence="4">DSM 11544</strain>
    </source>
</reference>
<evidence type="ECO:0000259" key="2">
    <source>
        <dbReference type="Pfam" id="PF13649"/>
    </source>
</evidence>
<dbReference type="AlphaFoldDB" id="A0A1M7UZ21"/>
<dbReference type="Gene3D" id="3.40.50.150">
    <property type="entry name" value="Vaccinia Virus protein VP39"/>
    <property type="match status" value="1"/>
</dbReference>
<dbReference type="PANTHER" id="PTHR43861:SF3">
    <property type="entry name" value="PUTATIVE (AFU_ORTHOLOGUE AFUA_2G14390)-RELATED"/>
    <property type="match status" value="1"/>
</dbReference>
<organism evidence="3 4">
    <name type="scientific">Desulfitobacterium chlororespirans DSM 11544</name>
    <dbReference type="NCBI Taxonomy" id="1121395"/>
    <lineage>
        <taxon>Bacteria</taxon>
        <taxon>Bacillati</taxon>
        <taxon>Bacillota</taxon>
        <taxon>Clostridia</taxon>
        <taxon>Eubacteriales</taxon>
        <taxon>Desulfitobacteriaceae</taxon>
        <taxon>Desulfitobacterium</taxon>
    </lineage>
</organism>
<dbReference type="GO" id="GO:0008168">
    <property type="term" value="F:methyltransferase activity"/>
    <property type="evidence" value="ECO:0007669"/>
    <property type="project" value="UniProtKB-KW"/>
</dbReference>
<keyword evidence="4" id="KW-1185">Reference proteome</keyword>
<dbReference type="InterPro" id="IPR029063">
    <property type="entry name" value="SAM-dependent_MTases_sf"/>
</dbReference>
<gene>
    <name evidence="3" type="ORF">SAMN02745215_05209</name>
</gene>
<evidence type="ECO:0000256" key="1">
    <source>
        <dbReference type="ARBA" id="ARBA00022679"/>
    </source>
</evidence>
<dbReference type="Pfam" id="PF13649">
    <property type="entry name" value="Methyltransf_25"/>
    <property type="match status" value="1"/>
</dbReference>
<dbReference type="SUPFAM" id="SSF53335">
    <property type="entry name" value="S-adenosyl-L-methionine-dependent methyltransferases"/>
    <property type="match status" value="1"/>
</dbReference>